<dbReference type="InterPro" id="IPR002893">
    <property type="entry name" value="Znf_MYND"/>
</dbReference>
<dbReference type="PROSITE" id="PS50297">
    <property type="entry name" value="ANK_REP_REGION"/>
    <property type="match status" value="1"/>
</dbReference>
<dbReference type="PANTHER" id="PTHR24173">
    <property type="entry name" value="ANKYRIN REPEAT CONTAINING"/>
    <property type="match status" value="1"/>
</dbReference>
<sequence length="412" mass="45317">MALQGPFVLPEKLSRILAIPGTLSGDLAVRARNLYSNASLNFHPQRDLSEFGMWVFVGHFEEVKKEYERNHPDLNGTETCFQTGYISLAVLGSQRMDSGPVAIEHAKVIVFLILKGAPVDLPDIIGNTALHHLAIYNKVPKVLQVLFNGKPDPNARDRYGTTPVHNAIMRAQADVLEKCLENGGDPDLRDGDGVSLATLLMGAPPAIGAIVTKHKNKKSGIAEVLEDKGKCVVCGKSGTVMKCEKCRVARYCSVGCQRTHWRNGHSRECVPFEDPEATIVFKFTRMPSTTMIPTAALRNQVMGEPLAEGSKAKKGKDKMTTIYSSPTPGVLGKTVIVKVQLPLRGRGFMAVYNKSKEFTCQLDSNGQEEEYSRLEKIIREKGMMGLKGYFMAEIGEDTIKIKASEILANQPW</sequence>
<dbReference type="EMBL" id="KN824323">
    <property type="protein sequence ID" value="KIM24497.1"/>
    <property type="molecule type" value="Genomic_DNA"/>
</dbReference>
<keyword evidence="2" id="KW-0677">Repeat</keyword>
<dbReference type="PROSITE" id="PS50865">
    <property type="entry name" value="ZF_MYND_2"/>
    <property type="match status" value="1"/>
</dbReference>
<evidence type="ECO:0000256" key="1">
    <source>
        <dbReference type="ARBA" id="ARBA00022723"/>
    </source>
</evidence>
<dbReference type="Pfam" id="PF01753">
    <property type="entry name" value="zf-MYND"/>
    <property type="match status" value="1"/>
</dbReference>
<dbReference type="Gene3D" id="1.25.40.20">
    <property type="entry name" value="Ankyrin repeat-containing domain"/>
    <property type="match status" value="1"/>
</dbReference>
<dbReference type="SUPFAM" id="SSF144232">
    <property type="entry name" value="HIT/MYND zinc finger-like"/>
    <property type="match status" value="1"/>
</dbReference>
<evidence type="ECO:0000256" key="7">
    <source>
        <dbReference type="PROSITE-ProRule" id="PRU00134"/>
    </source>
</evidence>
<dbReference type="HOGENOM" id="CLU_053726_0_0_1"/>
<dbReference type="SUPFAM" id="SSF48403">
    <property type="entry name" value="Ankyrin repeat"/>
    <property type="match status" value="1"/>
</dbReference>
<evidence type="ECO:0000256" key="2">
    <source>
        <dbReference type="ARBA" id="ARBA00022737"/>
    </source>
</evidence>
<accession>A0A0C2X597</accession>
<dbReference type="PROSITE" id="PS01360">
    <property type="entry name" value="ZF_MYND_1"/>
    <property type="match status" value="1"/>
</dbReference>
<dbReference type="InterPro" id="IPR002110">
    <property type="entry name" value="Ankyrin_rpt"/>
</dbReference>
<organism evidence="9 10">
    <name type="scientific">Serendipita vermifera MAFF 305830</name>
    <dbReference type="NCBI Taxonomy" id="933852"/>
    <lineage>
        <taxon>Eukaryota</taxon>
        <taxon>Fungi</taxon>
        <taxon>Dikarya</taxon>
        <taxon>Basidiomycota</taxon>
        <taxon>Agaricomycotina</taxon>
        <taxon>Agaricomycetes</taxon>
        <taxon>Sebacinales</taxon>
        <taxon>Serendipitaceae</taxon>
        <taxon>Serendipita</taxon>
    </lineage>
</organism>
<keyword evidence="3 7" id="KW-0863">Zinc-finger</keyword>
<keyword evidence="1" id="KW-0479">Metal-binding</keyword>
<protein>
    <recommendedName>
        <fullName evidence="8">MYND-type domain-containing protein</fullName>
    </recommendedName>
</protein>
<evidence type="ECO:0000256" key="6">
    <source>
        <dbReference type="PROSITE-ProRule" id="PRU00023"/>
    </source>
</evidence>
<keyword evidence="4" id="KW-0862">Zinc</keyword>
<dbReference type="PROSITE" id="PS50088">
    <property type="entry name" value="ANK_REPEAT"/>
    <property type="match status" value="2"/>
</dbReference>
<keyword evidence="10" id="KW-1185">Reference proteome</keyword>
<name>A0A0C2X597_SERVB</name>
<dbReference type="Gene3D" id="6.10.140.2220">
    <property type="match status" value="1"/>
</dbReference>
<reference evidence="10" key="2">
    <citation type="submission" date="2015-01" db="EMBL/GenBank/DDBJ databases">
        <title>Evolutionary Origins and Diversification of the Mycorrhizal Mutualists.</title>
        <authorList>
            <consortium name="DOE Joint Genome Institute"/>
            <consortium name="Mycorrhizal Genomics Consortium"/>
            <person name="Kohler A."/>
            <person name="Kuo A."/>
            <person name="Nagy L.G."/>
            <person name="Floudas D."/>
            <person name="Copeland A."/>
            <person name="Barry K.W."/>
            <person name="Cichocki N."/>
            <person name="Veneault-Fourrey C."/>
            <person name="LaButti K."/>
            <person name="Lindquist E.A."/>
            <person name="Lipzen A."/>
            <person name="Lundell T."/>
            <person name="Morin E."/>
            <person name="Murat C."/>
            <person name="Riley R."/>
            <person name="Ohm R."/>
            <person name="Sun H."/>
            <person name="Tunlid A."/>
            <person name="Henrissat B."/>
            <person name="Grigoriev I.V."/>
            <person name="Hibbett D.S."/>
            <person name="Martin F."/>
        </authorList>
    </citation>
    <scope>NUCLEOTIDE SEQUENCE [LARGE SCALE GENOMIC DNA]</scope>
    <source>
        <strain evidence="10">MAFF 305830</strain>
    </source>
</reference>
<reference evidence="9 10" key="1">
    <citation type="submission" date="2014-04" db="EMBL/GenBank/DDBJ databases">
        <authorList>
            <consortium name="DOE Joint Genome Institute"/>
            <person name="Kuo A."/>
            <person name="Zuccaro A."/>
            <person name="Kohler A."/>
            <person name="Nagy L.G."/>
            <person name="Floudas D."/>
            <person name="Copeland A."/>
            <person name="Barry K.W."/>
            <person name="Cichocki N."/>
            <person name="Veneault-Fourrey C."/>
            <person name="LaButti K."/>
            <person name="Lindquist E.A."/>
            <person name="Lipzen A."/>
            <person name="Lundell T."/>
            <person name="Morin E."/>
            <person name="Murat C."/>
            <person name="Sun H."/>
            <person name="Tunlid A."/>
            <person name="Henrissat B."/>
            <person name="Grigoriev I.V."/>
            <person name="Hibbett D.S."/>
            <person name="Martin F."/>
            <person name="Nordberg H.P."/>
            <person name="Cantor M.N."/>
            <person name="Hua S.X."/>
        </authorList>
    </citation>
    <scope>NUCLEOTIDE SEQUENCE [LARGE SCALE GENOMIC DNA]</scope>
    <source>
        <strain evidence="9 10">MAFF 305830</strain>
    </source>
</reference>
<dbReference type="AlphaFoldDB" id="A0A0C2X597"/>
<dbReference type="STRING" id="933852.A0A0C2X597"/>
<evidence type="ECO:0000256" key="3">
    <source>
        <dbReference type="ARBA" id="ARBA00022771"/>
    </source>
</evidence>
<evidence type="ECO:0000313" key="10">
    <source>
        <dbReference type="Proteomes" id="UP000054097"/>
    </source>
</evidence>
<evidence type="ECO:0000259" key="8">
    <source>
        <dbReference type="PROSITE" id="PS50865"/>
    </source>
</evidence>
<evidence type="ECO:0000256" key="4">
    <source>
        <dbReference type="ARBA" id="ARBA00022833"/>
    </source>
</evidence>
<feature type="domain" description="MYND-type" evidence="8">
    <location>
        <begin position="231"/>
        <end position="269"/>
    </location>
</feature>
<keyword evidence="5 6" id="KW-0040">ANK repeat</keyword>
<evidence type="ECO:0000313" key="9">
    <source>
        <dbReference type="EMBL" id="KIM24497.1"/>
    </source>
</evidence>
<gene>
    <name evidence="9" type="ORF">M408DRAFT_232258</name>
</gene>
<dbReference type="PANTHER" id="PTHR24173:SF74">
    <property type="entry name" value="ANKYRIN REPEAT DOMAIN-CONTAINING PROTEIN 16"/>
    <property type="match status" value="1"/>
</dbReference>
<feature type="repeat" description="ANK" evidence="6">
    <location>
        <begin position="159"/>
        <end position="191"/>
    </location>
</feature>
<dbReference type="GO" id="GO:0008270">
    <property type="term" value="F:zinc ion binding"/>
    <property type="evidence" value="ECO:0007669"/>
    <property type="project" value="UniProtKB-KW"/>
</dbReference>
<feature type="repeat" description="ANK" evidence="6">
    <location>
        <begin position="125"/>
        <end position="158"/>
    </location>
</feature>
<evidence type="ECO:0000256" key="5">
    <source>
        <dbReference type="ARBA" id="ARBA00023043"/>
    </source>
</evidence>
<proteinExistence type="predicted"/>
<dbReference type="Proteomes" id="UP000054097">
    <property type="component" value="Unassembled WGS sequence"/>
</dbReference>
<dbReference type="Pfam" id="PF12796">
    <property type="entry name" value="Ank_2"/>
    <property type="match status" value="1"/>
</dbReference>
<dbReference type="InterPro" id="IPR036770">
    <property type="entry name" value="Ankyrin_rpt-contain_sf"/>
</dbReference>
<dbReference type="SMART" id="SM00248">
    <property type="entry name" value="ANK"/>
    <property type="match status" value="2"/>
</dbReference>
<dbReference type="OrthoDB" id="194358at2759"/>